<dbReference type="SMART" id="SM00749">
    <property type="entry name" value="BON"/>
    <property type="match status" value="1"/>
</dbReference>
<dbReference type="Pfam" id="PF00571">
    <property type="entry name" value="CBS"/>
    <property type="match status" value="2"/>
</dbReference>
<dbReference type="Proteomes" id="UP001595976">
    <property type="component" value="Unassembled WGS sequence"/>
</dbReference>
<dbReference type="SUPFAM" id="SSF54631">
    <property type="entry name" value="CBS-domain pair"/>
    <property type="match status" value="1"/>
</dbReference>
<dbReference type="PROSITE" id="PS51371">
    <property type="entry name" value="CBS"/>
    <property type="match status" value="2"/>
</dbReference>
<dbReference type="RefSeq" id="WP_158445769.1">
    <property type="nucleotide sequence ID" value="NZ_JAOAOS010000002.1"/>
</dbReference>
<feature type="domain" description="BON" evidence="3">
    <location>
        <begin position="156"/>
        <end position="222"/>
    </location>
</feature>
<feature type="domain" description="CBS" evidence="4">
    <location>
        <begin position="7"/>
        <end position="63"/>
    </location>
</feature>
<proteinExistence type="predicted"/>
<evidence type="ECO:0000256" key="1">
    <source>
        <dbReference type="ARBA" id="ARBA00023122"/>
    </source>
</evidence>
<dbReference type="Gene3D" id="3.10.580.10">
    <property type="entry name" value="CBS-domain"/>
    <property type="match status" value="1"/>
</dbReference>
<protein>
    <submittedName>
        <fullName evidence="5">CBS domain-containing protein</fullName>
    </submittedName>
</protein>
<dbReference type="Gene3D" id="3.30.1340.30">
    <property type="match status" value="1"/>
</dbReference>
<dbReference type="SMART" id="SM00116">
    <property type="entry name" value="CBS"/>
    <property type="match status" value="2"/>
</dbReference>
<dbReference type="InterPro" id="IPR017080">
    <property type="entry name" value="UCP036990_CBS_BON"/>
</dbReference>
<dbReference type="InterPro" id="IPR007055">
    <property type="entry name" value="BON_dom"/>
</dbReference>
<dbReference type="PROSITE" id="PS50914">
    <property type="entry name" value="BON"/>
    <property type="match status" value="1"/>
</dbReference>
<feature type="domain" description="CBS" evidence="4">
    <location>
        <begin position="94"/>
        <end position="150"/>
    </location>
</feature>
<gene>
    <name evidence="5" type="ORF">ACFPK2_05925</name>
</gene>
<evidence type="ECO:0000259" key="3">
    <source>
        <dbReference type="PROSITE" id="PS50914"/>
    </source>
</evidence>
<dbReference type="Pfam" id="PF04972">
    <property type="entry name" value="BON"/>
    <property type="match status" value="1"/>
</dbReference>
<dbReference type="InterPro" id="IPR000644">
    <property type="entry name" value="CBS_dom"/>
</dbReference>
<name>A0ABW0F1V4_9HYPH</name>
<comment type="caution">
    <text evidence="5">The sequence shown here is derived from an EMBL/GenBank/DDBJ whole genome shotgun (WGS) entry which is preliminary data.</text>
</comment>
<evidence type="ECO:0000313" key="6">
    <source>
        <dbReference type="Proteomes" id="UP001595976"/>
    </source>
</evidence>
<keyword evidence="1 2" id="KW-0129">CBS domain</keyword>
<dbReference type="PANTHER" id="PTHR43080:SF26">
    <property type="entry name" value="REGULATORY PROTEIN"/>
    <property type="match status" value="1"/>
</dbReference>
<reference evidence="6" key="1">
    <citation type="journal article" date="2019" name="Int. J. Syst. Evol. Microbiol.">
        <title>The Global Catalogue of Microorganisms (GCM) 10K type strain sequencing project: providing services to taxonomists for standard genome sequencing and annotation.</title>
        <authorList>
            <consortium name="The Broad Institute Genomics Platform"/>
            <consortium name="The Broad Institute Genome Sequencing Center for Infectious Disease"/>
            <person name="Wu L."/>
            <person name="Ma J."/>
        </authorList>
    </citation>
    <scope>NUCLEOTIDE SEQUENCE [LARGE SCALE GENOMIC DNA]</scope>
    <source>
        <strain evidence="6">CGMCC 1.15643</strain>
    </source>
</reference>
<dbReference type="PANTHER" id="PTHR43080">
    <property type="entry name" value="CBS DOMAIN-CONTAINING PROTEIN CBSX3, MITOCHONDRIAL"/>
    <property type="match status" value="1"/>
</dbReference>
<keyword evidence="6" id="KW-1185">Reference proteome</keyword>
<evidence type="ECO:0000256" key="2">
    <source>
        <dbReference type="PROSITE-ProRule" id="PRU00703"/>
    </source>
</evidence>
<dbReference type="InterPro" id="IPR046342">
    <property type="entry name" value="CBS_dom_sf"/>
</dbReference>
<organism evidence="5 6">
    <name type="scientific">Bosea minatitlanensis</name>
    <dbReference type="NCBI Taxonomy" id="128782"/>
    <lineage>
        <taxon>Bacteria</taxon>
        <taxon>Pseudomonadati</taxon>
        <taxon>Pseudomonadota</taxon>
        <taxon>Alphaproteobacteria</taxon>
        <taxon>Hyphomicrobiales</taxon>
        <taxon>Boseaceae</taxon>
        <taxon>Bosea</taxon>
    </lineage>
</organism>
<dbReference type="EMBL" id="JBHSLI010000002">
    <property type="protein sequence ID" value="MFC5292525.1"/>
    <property type="molecule type" value="Genomic_DNA"/>
</dbReference>
<dbReference type="InterPro" id="IPR051257">
    <property type="entry name" value="Diverse_CBS-Domain"/>
</dbReference>
<dbReference type="PIRSF" id="PIRSF036990">
    <property type="entry name" value="UCP036990_CBS_BON"/>
    <property type="match status" value="1"/>
</dbReference>
<dbReference type="InterPro" id="IPR014004">
    <property type="entry name" value="Transpt-assoc_nodulatn_dom_bac"/>
</dbReference>
<accession>A0ABW0F1V4</accession>
<evidence type="ECO:0000313" key="5">
    <source>
        <dbReference type="EMBL" id="MFC5292525.1"/>
    </source>
</evidence>
<evidence type="ECO:0000259" key="4">
    <source>
        <dbReference type="PROSITE" id="PS51371"/>
    </source>
</evidence>
<sequence length="237" mass="25608">MRVSEIMTSPVVGVEPSASVEDAVKLMLGNHISGLPVVSGDGHLVGIVTEGDFLRRGELGTARRRPRWLQFFISPGKDAAEYVQSHGRKVEEVMTAEPVTISAEASLADLVELMIARKIKRVPVVDKGKLVGIVARSDLMRAMLRSIPASAPAANDDERIRRAIAEELAKQPWSNAIRVDVDHGIAELSGAIFDERARDAARVAAENVPGVKGVKDQLAWIEPLSGIYILPDPPNKA</sequence>
<dbReference type="CDD" id="cd04586">
    <property type="entry name" value="CBS_pair_BON_assoc"/>
    <property type="match status" value="1"/>
</dbReference>